<dbReference type="Gene3D" id="1.25.40.10">
    <property type="entry name" value="Tetratricopeptide repeat domain"/>
    <property type="match status" value="2"/>
</dbReference>
<dbReference type="Pfam" id="PF01535">
    <property type="entry name" value="PPR"/>
    <property type="match status" value="4"/>
</dbReference>
<organism evidence="8 9">
    <name type="scientific">Salix brachista</name>
    <dbReference type="NCBI Taxonomy" id="2182728"/>
    <lineage>
        <taxon>Eukaryota</taxon>
        <taxon>Viridiplantae</taxon>
        <taxon>Streptophyta</taxon>
        <taxon>Embryophyta</taxon>
        <taxon>Tracheophyta</taxon>
        <taxon>Spermatophyta</taxon>
        <taxon>Magnoliopsida</taxon>
        <taxon>eudicotyledons</taxon>
        <taxon>Gunneridae</taxon>
        <taxon>Pentapetalae</taxon>
        <taxon>rosids</taxon>
        <taxon>fabids</taxon>
        <taxon>Malpighiales</taxon>
        <taxon>Salicaceae</taxon>
        <taxon>Saliceae</taxon>
        <taxon>Salix</taxon>
    </lineage>
</organism>
<proteinExistence type="inferred from homology"/>
<dbReference type="PANTHER" id="PTHR45717:SF15">
    <property type="entry name" value="AGL218WP"/>
    <property type="match status" value="1"/>
</dbReference>
<dbReference type="AlphaFoldDB" id="A0A5N5M9N4"/>
<dbReference type="PROSITE" id="PS51375">
    <property type="entry name" value="PPR"/>
    <property type="match status" value="2"/>
</dbReference>
<protein>
    <recommendedName>
        <fullName evidence="10">Pentacotripeptide-repeat region of PRORP domain-containing protein</fullName>
    </recommendedName>
</protein>
<evidence type="ECO:0000313" key="8">
    <source>
        <dbReference type="EMBL" id="KAB5551699.1"/>
    </source>
</evidence>
<dbReference type="Proteomes" id="UP000326939">
    <property type="component" value="Chromosome 6"/>
</dbReference>
<evidence type="ECO:0000256" key="5">
    <source>
        <dbReference type="ARBA" id="ARBA00023128"/>
    </source>
</evidence>
<keyword evidence="4" id="KW-0809">Transit peptide</keyword>
<evidence type="ECO:0000256" key="7">
    <source>
        <dbReference type="SAM" id="MobiDB-lite"/>
    </source>
</evidence>
<evidence type="ECO:0000256" key="3">
    <source>
        <dbReference type="ARBA" id="ARBA00022737"/>
    </source>
</evidence>
<dbReference type="Pfam" id="PF13812">
    <property type="entry name" value="PPR_3"/>
    <property type="match status" value="1"/>
</dbReference>
<feature type="repeat" description="PPR" evidence="6">
    <location>
        <begin position="343"/>
        <end position="377"/>
    </location>
</feature>
<dbReference type="InterPro" id="IPR002885">
    <property type="entry name" value="PPR_rpt"/>
</dbReference>
<keyword evidence="9" id="KW-1185">Reference proteome</keyword>
<evidence type="ECO:0000313" key="9">
    <source>
        <dbReference type="Proteomes" id="UP000326939"/>
    </source>
</evidence>
<dbReference type="PANTHER" id="PTHR45717">
    <property type="entry name" value="OS12G0527900 PROTEIN"/>
    <property type="match status" value="1"/>
</dbReference>
<keyword evidence="5" id="KW-0496">Mitochondrion</keyword>
<dbReference type="FunFam" id="1.25.40.10:FF:000744">
    <property type="entry name" value="Pentatricopeptide repeat-containing protein, mitochondrial"/>
    <property type="match status" value="1"/>
</dbReference>
<comment type="caution">
    <text evidence="8">The sequence shown here is derived from an EMBL/GenBank/DDBJ whole genome shotgun (WGS) entry which is preliminary data.</text>
</comment>
<dbReference type="NCBIfam" id="TIGR00756">
    <property type="entry name" value="PPR"/>
    <property type="match status" value="2"/>
</dbReference>
<evidence type="ECO:0000256" key="1">
    <source>
        <dbReference type="ARBA" id="ARBA00004173"/>
    </source>
</evidence>
<evidence type="ECO:0000256" key="2">
    <source>
        <dbReference type="ARBA" id="ARBA00007626"/>
    </source>
</evidence>
<evidence type="ECO:0000256" key="4">
    <source>
        <dbReference type="ARBA" id="ARBA00022946"/>
    </source>
</evidence>
<name>A0A5N5M9N4_9ROSI</name>
<feature type="region of interest" description="Disordered" evidence="7">
    <location>
        <begin position="116"/>
        <end position="145"/>
    </location>
</feature>
<evidence type="ECO:0000256" key="6">
    <source>
        <dbReference type="PROSITE-ProRule" id="PRU00708"/>
    </source>
</evidence>
<dbReference type="GO" id="GO:0003729">
    <property type="term" value="F:mRNA binding"/>
    <property type="evidence" value="ECO:0007669"/>
    <property type="project" value="UniProtKB-ARBA"/>
</dbReference>
<evidence type="ECO:0008006" key="10">
    <source>
        <dbReference type="Google" id="ProtNLM"/>
    </source>
</evidence>
<feature type="repeat" description="PPR" evidence="6">
    <location>
        <begin position="480"/>
        <end position="514"/>
    </location>
</feature>
<keyword evidence="3" id="KW-0677">Repeat</keyword>
<dbReference type="FunFam" id="1.25.40.10:FF:000394">
    <property type="entry name" value="Pentatricopeptide repeat-containing protein, mitochondrial"/>
    <property type="match status" value="1"/>
</dbReference>
<dbReference type="GO" id="GO:0005739">
    <property type="term" value="C:mitochondrion"/>
    <property type="evidence" value="ECO:0007669"/>
    <property type="project" value="UniProtKB-SubCell"/>
</dbReference>
<dbReference type="EMBL" id="VDCV01000006">
    <property type="protein sequence ID" value="KAB5551699.1"/>
    <property type="molecule type" value="Genomic_DNA"/>
</dbReference>
<accession>A0A5N5M9N4</accession>
<comment type="subcellular location">
    <subcellularLocation>
        <location evidence="1">Mitochondrion</location>
    </subcellularLocation>
</comment>
<comment type="similarity">
    <text evidence="2">Belongs to the PPR family. P subfamily.</text>
</comment>
<reference evidence="9" key="1">
    <citation type="journal article" date="2019" name="Gigascience">
        <title>De novo genome assembly of the endangered Acer yangbiense, a plant species with extremely small populations endemic to Yunnan Province, China.</title>
        <authorList>
            <person name="Yang J."/>
            <person name="Wariss H.M."/>
            <person name="Tao L."/>
            <person name="Zhang R."/>
            <person name="Yun Q."/>
            <person name="Hollingsworth P."/>
            <person name="Dao Z."/>
            <person name="Luo G."/>
            <person name="Guo H."/>
            <person name="Ma Y."/>
            <person name="Sun W."/>
        </authorList>
    </citation>
    <scope>NUCLEOTIDE SEQUENCE [LARGE SCALE GENOMIC DNA]</scope>
    <source>
        <strain evidence="9">cv. br00</strain>
    </source>
</reference>
<dbReference type="InterPro" id="IPR011990">
    <property type="entry name" value="TPR-like_helical_dom_sf"/>
</dbReference>
<sequence>MWALRRASNPLKFRGLNVGTSRVCCAKIVSSYVEDNAALVKSPQPVSQSPRFHHSTNVGSKFYLEKRGFASQAGAENSGPDDDLEDGFSELETPANANESTVNVLAGNEDQLISEPELSDDDIGEPSQNALELSDNETDSVEKSLPRKRATTELFNAIVSAPDVSVQSVLDKWVAEGKDLDRLEISNAMINLRKRRMFGKALQENFEPSYTQVLLHELVLVDLNFHQLSEWFEANKPQEFVERDYASRLDLIAKVRGLHKAEVYIDKIPKSFKGEVIYRTLLANCVVDHNVKKAEEVFNKMRDLEFPITPFACNQLLLLYKRLDKKKIADVLLLMEKENVKPSLFTYKILIDTKGQSNDMTGMDQIVETMKAEGVEPDIRTQAIMARHYVSGGLKEKAEAILKEMEGGNLEEHRWACRFMLPLYGALGKADEVSRVWKFCEKSPRLDECLAAIEAWGQLKKIDEAEAVFELMSKTWKKLSSRHYSTLLKVYANHKMLSKGKDLIRRMGDSGCRIGPLTWDALVKLYVEAGEVEKADSILNKAVKQNQTKPMYSSFLIIMERYASKGDVHNTEKMFHRMRQAGYQARIRQFQALIQAYIIAMAPCYGMRERLKADGIFPNKSLAAQLAQVDAFRRTSVSDLLD</sequence>
<gene>
    <name evidence="8" type="ORF">DKX38_009010</name>
</gene>